<sequence>MCLEEIGSVIGVAAGLVGAVVAGLKEGTGLIVSVIEQSKVWLAHMAEGVEDAPGILAPALDVSVRISPKVSVRRSQDQPWMSVSHKRPWSGKSIGLSNFDLVEALHDCGLGQTVEAVCEYLKRRMLNLRLQSL</sequence>
<dbReference type="EMBL" id="JAYMYR010000001">
    <property type="protein sequence ID" value="KAK7382894.1"/>
    <property type="molecule type" value="Genomic_DNA"/>
</dbReference>
<reference evidence="1 2" key="1">
    <citation type="submission" date="2024-01" db="EMBL/GenBank/DDBJ databases">
        <title>The genomes of 5 underutilized Papilionoideae crops provide insights into root nodulation and disease resistanc.</title>
        <authorList>
            <person name="Jiang F."/>
        </authorList>
    </citation>
    <scope>NUCLEOTIDE SEQUENCE [LARGE SCALE GENOMIC DNA]</scope>
    <source>
        <strain evidence="1">JINMINGXINNONG_FW02</strain>
        <tissue evidence="1">Leaves</tissue>
    </source>
</reference>
<proteinExistence type="predicted"/>
<protein>
    <submittedName>
        <fullName evidence="1">Uncharacterized protein</fullName>
    </submittedName>
</protein>
<gene>
    <name evidence="1" type="ORF">VNO80_02049</name>
</gene>
<keyword evidence="2" id="KW-1185">Reference proteome</keyword>
<dbReference type="AlphaFoldDB" id="A0AAN9RTE9"/>
<organism evidence="1 2">
    <name type="scientific">Phaseolus coccineus</name>
    <name type="common">Scarlet runner bean</name>
    <name type="synonym">Phaseolus multiflorus</name>
    <dbReference type="NCBI Taxonomy" id="3886"/>
    <lineage>
        <taxon>Eukaryota</taxon>
        <taxon>Viridiplantae</taxon>
        <taxon>Streptophyta</taxon>
        <taxon>Embryophyta</taxon>
        <taxon>Tracheophyta</taxon>
        <taxon>Spermatophyta</taxon>
        <taxon>Magnoliopsida</taxon>
        <taxon>eudicotyledons</taxon>
        <taxon>Gunneridae</taxon>
        <taxon>Pentapetalae</taxon>
        <taxon>rosids</taxon>
        <taxon>fabids</taxon>
        <taxon>Fabales</taxon>
        <taxon>Fabaceae</taxon>
        <taxon>Papilionoideae</taxon>
        <taxon>50 kb inversion clade</taxon>
        <taxon>NPAAA clade</taxon>
        <taxon>indigoferoid/millettioid clade</taxon>
        <taxon>Phaseoleae</taxon>
        <taxon>Phaseolus</taxon>
    </lineage>
</organism>
<dbReference type="Proteomes" id="UP001374584">
    <property type="component" value="Unassembled WGS sequence"/>
</dbReference>
<evidence type="ECO:0000313" key="1">
    <source>
        <dbReference type="EMBL" id="KAK7382894.1"/>
    </source>
</evidence>
<name>A0AAN9RTE9_PHACN</name>
<comment type="caution">
    <text evidence="1">The sequence shown here is derived from an EMBL/GenBank/DDBJ whole genome shotgun (WGS) entry which is preliminary data.</text>
</comment>
<evidence type="ECO:0000313" key="2">
    <source>
        <dbReference type="Proteomes" id="UP001374584"/>
    </source>
</evidence>
<accession>A0AAN9RTE9</accession>